<dbReference type="InterPro" id="IPR036249">
    <property type="entry name" value="Thioredoxin-like_sf"/>
</dbReference>
<dbReference type="Gene3D" id="1.20.1050.10">
    <property type="match status" value="1"/>
</dbReference>
<gene>
    <name evidence="3" type="ORF">DSM104443_03252</name>
</gene>
<dbReference type="InterPro" id="IPR010987">
    <property type="entry name" value="Glutathione-S-Trfase_C-like"/>
</dbReference>
<dbReference type="SUPFAM" id="SSF47616">
    <property type="entry name" value="GST C-terminal domain-like"/>
    <property type="match status" value="1"/>
</dbReference>
<dbReference type="InterPro" id="IPR036282">
    <property type="entry name" value="Glutathione-S-Trfase_C_sf"/>
</dbReference>
<dbReference type="AlphaFoldDB" id="A0A6M4H2X3"/>
<dbReference type="CDD" id="cd00570">
    <property type="entry name" value="GST_N_family"/>
    <property type="match status" value="1"/>
</dbReference>
<feature type="domain" description="GST C-terminal" evidence="2">
    <location>
        <begin position="90"/>
        <end position="218"/>
    </location>
</feature>
<keyword evidence="4" id="KW-1185">Reference proteome</keyword>
<evidence type="ECO:0008006" key="5">
    <source>
        <dbReference type="Google" id="ProtNLM"/>
    </source>
</evidence>
<dbReference type="InterPro" id="IPR040079">
    <property type="entry name" value="Glutathione_S-Trfase"/>
</dbReference>
<dbReference type="SUPFAM" id="SSF52833">
    <property type="entry name" value="Thioredoxin-like"/>
    <property type="match status" value="1"/>
</dbReference>
<dbReference type="SFLD" id="SFLDS00019">
    <property type="entry name" value="Glutathione_Transferase_(cytos"/>
    <property type="match status" value="1"/>
</dbReference>
<dbReference type="RefSeq" id="WP_171094126.1">
    <property type="nucleotide sequence ID" value="NZ_CP053069.1"/>
</dbReference>
<dbReference type="Gene3D" id="3.40.30.10">
    <property type="entry name" value="Glutaredoxin"/>
    <property type="match status" value="1"/>
</dbReference>
<dbReference type="Pfam" id="PF00043">
    <property type="entry name" value="GST_C"/>
    <property type="match status" value="1"/>
</dbReference>
<dbReference type="PROSITE" id="PS50405">
    <property type="entry name" value="GST_CTER"/>
    <property type="match status" value="1"/>
</dbReference>
<feature type="domain" description="GST N-terminal" evidence="1">
    <location>
        <begin position="1"/>
        <end position="82"/>
    </location>
</feature>
<dbReference type="PANTHER" id="PTHR44051">
    <property type="entry name" value="GLUTATHIONE S-TRANSFERASE-RELATED"/>
    <property type="match status" value="1"/>
</dbReference>
<dbReference type="KEGG" id="uru:DSM104443_03252"/>
<dbReference type="InterPro" id="IPR004046">
    <property type="entry name" value="GST_C"/>
</dbReference>
<reference evidence="3 4" key="1">
    <citation type="submission" date="2020-04" db="EMBL/GenBank/DDBJ databases">
        <title>Usitatibacter rugosus gen. nov., sp. nov. and Usitatibacter palustris sp. nov., novel members of Usitatibacteraceae fam. nov. within the order Nitrosomonadales isolated from soil.</title>
        <authorList>
            <person name="Huber K.J."/>
            <person name="Neumann-Schaal M."/>
            <person name="Geppert A."/>
            <person name="Luckner M."/>
            <person name="Wanner G."/>
            <person name="Overmann J."/>
        </authorList>
    </citation>
    <scope>NUCLEOTIDE SEQUENCE [LARGE SCALE GENOMIC DNA]</scope>
    <source>
        <strain evidence="3 4">0125_3</strain>
    </source>
</reference>
<name>A0A6M4H2X3_9PROT</name>
<sequence>MALTFYHGQGSPYSWRVWLALEHLKVPYELKVLSFQAKDQMKPEFVALNPRHQVPTISDDGFNLWESIPILEYLDERYGVEGPARLYPGTEVERARTRRIVKEIEGYLRGEGVGVMAEQLFFSGEGVQPDMAVVSKARDTIAAELRGLERELKGPFFGGETPCAVDFVLAPELGYVNRIQFRKPESNVGTAVPESILAWHKRIQALPFYDKTYPPHWK</sequence>
<dbReference type="PANTHER" id="PTHR44051:SF8">
    <property type="entry name" value="GLUTATHIONE S-TRANSFERASE GSTA"/>
    <property type="match status" value="1"/>
</dbReference>
<dbReference type="SFLD" id="SFLDG00358">
    <property type="entry name" value="Main_(cytGST)"/>
    <property type="match status" value="1"/>
</dbReference>
<accession>A0A6M4H2X3</accession>
<dbReference type="Proteomes" id="UP000501534">
    <property type="component" value="Chromosome"/>
</dbReference>
<evidence type="ECO:0000259" key="2">
    <source>
        <dbReference type="PROSITE" id="PS50405"/>
    </source>
</evidence>
<dbReference type="InterPro" id="IPR004045">
    <property type="entry name" value="Glutathione_S-Trfase_N"/>
</dbReference>
<dbReference type="PROSITE" id="PS50404">
    <property type="entry name" value="GST_NTER"/>
    <property type="match status" value="1"/>
</dbReference>
<proteinExistence type="predicted"/>
<dbReference type="Pfam" id="PF13409">
    <property type="entry name" value="GST_N_2"/>
    <property type="match status" value="1"/>
</dbReference>
<dbReference type="EMBL" id="CP053069">
    <property type="protein sequence ID" value="QJR12167.1"/>
    <property type="molecule type" value="Genomic_DNA"/>
</dbReference>
<organism evidence="3 4">
    <name type="scientific">Usitatibacter rugosus</name>
    <dbReference type="NCBI Taxonomy" id="2732067"/>
    <lineage>
        <taxon>Bacteria</taxon>
        <taxon>Pseudomonadati</taxon>
        <taxon>Pseudomonadota</taxon>
        <taxon>Betaproteobacteria</taxon>
        <taxon>Nitrosomonadales</taxon>
        <taxon>Usitatibacteraceae</taxon>
        <taxon>Usitatibacter</taxon>
    </lineage>
</organism>
<evidence type="ECO:0000259" key="1">
    <source>
        <dbReference type="PROSITE" id="PS50404"/>
    </source>
</evidence>
<evidence type="ECO:0000313" key="4">
    <source>
        <dbReference type="Proteomes" id="UP000501534"/>
    </source>
</evidence>
<evidence type="ECO:0000313" key="3">
    <source>
        <dbReference type="EMBL" id="QJR12167.1"/>
    </source>
</evidence>
<protein>
    <recommendedName>
        <fullName evidence="5">Glutathione S-transferase</fullName>
    </recommendedName>
</protein>